<evidence type="ECO:0000313" key="2">
    <source>
        <dbReference type="Proteomes" id="UP000740926"/>
    </source>
</evidence>
<proteinExistence type="predicted"/>
<keyword evidence="2" id="KW-1185">Reference proteome</keyword>
<reference evidence="1 2" key="1">
    <citation type="journal article" date="2020" name="Microb. Genom.">
        <title>Genetic diversity of clinical and environmental Mucorales isolates obtained from an investigation of mucormycosis cases among solid organ transplant recipients.</title>
        <authorList>
            <person name="Nguyen M.H."/>
            <person name="Kaul D."/>
            <person name="Muto C."/>
            <person name="Cheng S.J."/>
            <person name="Richter R.A."/>
            <person name="Bruno V.M."/>
            <person name="Liu G."/>
            <person name="Beyhan S."/>
            <person name="Sundermann A.J."/>
            <person name="Mounaud S."/>
            <person name="Pasculle A.W."/>
            <person name="Nierman W.C."/>
            <person name="Driscoll E."/>
            <person name="Cumbie R."/>
            <person name="Clancy C.J."/>
            <person name="Dupont C.L."/>
        </authorList>
    </citation>
    <scope>NUCLEOTIDE SEQUENCE [LARGE SCALE GENOMIC DNA]</scope>
    <source>
        <strain evidence="1 2">GL24</strain>
    </source>
</reference>
<sequence length="80" mass="9231">MIPAIGEALLRIRFLQRGLAMNLRRQQYNWEKLCPLSAQSWNELQWWTENVQISNGLPIKIDTGIREPNISIHVDATDTG</sequence>
<dbReference type="AlphaFoldDB" id="A0A9P7BYQ1"/>
<dbReference type="Proteomes" id="UP000740926">
    <property type="component" value="Unassembled WGS sequence"/>
</dbReference>
<comment type="caution">
    <text evidence="1">The sequence shown here is derived from an EMBL/GenBank/DDBJ whole genome shotgun (WGS) entry which is preliminary data.</text>
</comment>
<organism evidence="1 2">
    <name type="scientific">Rhizopus delemar</name>
    <dbReference type="NCBI Taxonomy" id="936053"/>
    <lineage>
        <taxon>Eukaryota</taxon>
        <taxon>Fungi</taxon>
        <taxon>Fungi incertae sedis</taxon>
        <taxon>Mucoromycota</taxon>
        <taxon>Mucoromycotina</taxon>
        <taxon>Mucoromycetes</taxon>
        <taxon>Mucorales</taxon>
        <taxon>Mucorineae</taxon>
        <taxon>Rhizopodaceae</taxon>
        <taxon>Rhizopus</taxon>
    </lineage>
</organism>
<dbReference type="EMBL" id="JAANIU010019732">
    <property type="protein sequence ID" value="KAG1524218.1"/>
    <property type="molecule type" value="Genomic_DNA"/>
</dbReference>
<protein>
    <submittedName>
        <fullName evidence="1">Uncharacterized protein</fullName>
    </submittedName>
</protein>
<name>A0A9P7BYQ1_9FUNG</name>
<accession>A0A9P7BYQ1</accession>
<evidence type="ECO:0000313" key="1">
    <source>
        <dbReference type="EMBL" id="KAG1524218.1"/>
    </source>
</evidence>
<gene>
    <name evidence="1" type="ORF">G6F50_018551</name>
</gene>